<evidence type="ECO:0000259" key="2">
    <source>
        <dbReference type="Pfam" id="PF07969"/>
    </source>
</evidence>
<dbReference type="EMBL" id="GBEZ01022903">
    <property type="protein sequence ID" value="JAC63958.1"/>
    <property type="molecule type" value="Transcribed_RNA"/>
</dbReference>
<dbReference type="InterPro" id="IPR013108">
    <property type="entry name" value="Amidohydro_3"/>
</dbReference>
<accession>A0A061QW63</accession>
<reference evidence="3" key="1">
    <citation type="submission" date="2014-05" db="EMBL/GenBank/DDBJ databases">
        <title>The transcriptome of the halophilic microalga Tetraselmis sp. GSL018 isolated from the Great Salt Lake, Utah.</title>
        <authorList>
            <person name="Jinkerson R.E."/>
            <person name="D'Adamo S."/>
            <person name="Posewitz M.C."/>
        </authorList>
    </citation>
    <scope>NUCLEOTIDE SEQUENCE</scope>
    <source>
        <strain evidence="3">GSL018</strain>
    </source>
</reference>
<dbReference type="Pfam" id="PF07969">
    <property type="entry name" value="Amidohydro_3"/>
    <property type="match status" value="1"/>
</dbReference>
<dbReference type="Gene3D" id="3.10.310.70">
    <property type="match status" value="1"/>
</dbReference>
<feature type="chain" id="PRO_5001605257" evidence="1">
    <location>
        <begin position="24"/>
        <end position="609"/>
    </location>
</feature>
<protein>
    <submittedName>
        <fullName evidence="3">Amidohydrolase-like</fullName>
    </submittedName>
</protein>
<dbReference type="PANTHER" id="PTHR22642:SF2">
    <property type="entry name" value="PROTEIN LONG AFTER FAR-RED 3"/>
    <property type="match status" value="1"/>
</dbReference>
<dbReference type="AlphaFoldDB" id="A0A061QW63"/>
<dbReference type="SUPFAM" id="SSF51338">
    <property type="entry name" value="Composite domain of metallo-dependent hydrolases"/>
    <property type="match status" value="1"/>
</dbReference>
<dbReference type="PANTHER" id="PTHR22642">
    <property type="entry name" value="IMIDAZOLONEPROPIONASE"/>
    <property type="match status" value="1"/>
</dbReference>
<sequence length="609" mass="64149">MPLSRRFGTICTALAVALAVTFAVVPLQWKPSNTSALFTSECPLGYTQDSGVQLPADHPPISSKAPPRWKDPPDESTLYFNASIWTGVPEVPWQEAMRVGSSGKIIEIGSSAALLEVAGGYSLPVNLMGALVVPGLVDAHVHLMMGGLQMAQLDLSGARGREDLRAAVEAALAGAPPGSWLLGHGWRSDRLGGGPPEASWIDEASPNNPVYLEQADKHSALANSAAMALAGVTAETADPPGGAIVRAPGGARPTGLLRDSAMFLVQRVLPAPSLEERNAALERAMDLFLSHGVTQVHEMGWLEPGASWRDLQEVLMPAANGGRLRLRVHAAVPLSTAPDLAEMTKALGFSHPDRMLSWGTVKAFADGSLGSRTALMAEPYLDTGSRGLRVTDQAELEAGIIAADSAGLQVAVHAIGDRAVDDVLEIFEAAERVNGWRGPHKAQHRIEHVQHLSGRGAIRSLAARGVHAVVNPLHLPGDQEAMKIGLGEERSSPQRSYAFQAMLQAGVKLSAGSDWPVVPADPLGSLRIAMFRNSSNSATADMEAEDALKMHVNDAGATLFHGGLLPGGVLKPGKLADFVVLAVDPSAADARMACLQSAQVWQTYVGGKR</sequence>
<feature type="signal peptide" evidence="1">
    <location>
        <begin position="1"/>
        <end position="23"/>
    </location>
</feature>
<dbReference type="InterPro" id="IPR011059">
    <property type="entry name" value="Metal-dep_hydrolase_composite"/>
</dbReference>
<gene>
    <name evidence="3" type="ORF">TSPGSL018_19378</name>
</gene>
<dbReference type="InterPro" id="IPR032466">
    <property type="entry name" value="Metal_Hydrolase"/>
</dbReference>
<dbReference type="SUPFAM" id="SSF51556">
    <property type="entry name" value="Metallo-dependent hydrolases"/>
    <property type="match status" value="1"/>
</dbReference>
<dbReference type="Gene3D" id="2.30.40.10">
    <property type="entry name" value="Urease, subunit C, domain 1"/>
    <property type="match status" value="1"/>
</dbReference>
<keyword evidence="1" id="KW-0732">Signal</keyword>
<dbReference type="GO" id="GO:0016810">
    <property type="term" value="F:hydrolase activity, acting on carbon-nitrogen (but not peptide) bonds"/>
    <property type="evidence" value="ECO:0007669"/>
    <property type="project" value="InterPro"/>
</dbReference>
<dbReference type="Gene3D" id="3.20.20.140">
    <property type="entry name" value="Metal-dependent hydrolases"/>
    <property type="match status" value="1"/>
</dbReference>
<feature type="non-terminal residue" evidence="3">
    <location>
        <position position="609"/>
    </location>
</feature>
<dbReference type="InterPro" id="IPR033932">
    <property type="entry name" value="YtcJ-like"/>
</dbReference>
<evidence type="ECO:0000313" key="3">
    <source>
        <dbReference type="EMBL" id="JAC63958.1"/>
    </source>
</evidence>
<keyword evidence="3" id="KW-0378">Hydrolase</keyword>
<feature type="domain" description="Amidohydrolase 3" evidence="2">
    <location>
        <begin position="125"/>
        <end position="608"/>
    </location>
</feature>
<dbReference type="CDD" id="cd01300">
    <property type="entry name" value="YtcJ_like"/>
    <property type="match status" value="1"/>
</dbReference>
<proteinExistence type="predicted"/>
<organism evidence="3">
    <name type="scientific">Tetraselmis sp. GSL018</name>
    <dbReference type="NCBI Taxonomy" id="582737"/>
    <lineage>
        <taxon>Eukaryota</taxon>
        <taxon>Viridiplantae</taxon>
        <taxon>Chlorophyta</taxon>
        <taxon>core chlorophytes</taxon>
        <taxon>Chlorodendrophyceae</taxon>
        <taxon>Chlorodendrales</taxon>
        <taxon>Chlorodendraceae</taxon>
        <taxon>Tetraselmis</taxon>
    </lineage>
</organism>
<name>A0A061QW63_9CHLO</name>
<evidence type="ECO:0000256" key="1">
    <source>
        <dbReference type="SAM" id="SignalP"/>
    </source>
</evidence>